<sequence length="396" mass="43489">MAHVLARHHRENYLYPSCLPDPIVNRLNSNYVTQELNNRLQNLTAIPARAVSGVDSKQCNAGSVSMTEMEAKSRGKQGAHRTGSTHAVHHQKYSLVSLKLAATICISLGFFLVEIIFGFRTGSLALIADAFHYVRNIEFWPVKLSERTVTPKSLSFGWQRGQLLGGFFNGVFLLALGVSIFLQSIERFIDLKPVENPIIILILGSHEGNHANGQARIRTRDEERDPAVAEDAVPYSDPTLAYEESVSDPGKLYPKASLDPVLTFHYQIPGVNAVHELHVWCLNEHKSVASAHVAVSHESVHAFTKTAKLINECLCAYGVHSVALQPELPSARASRHLETSASAAESLHISAVGTRGADQGRNFGEVTAAREPLRLKDCHPESATRYEGPMGGMLRH</sequence>
<keyword evidence="6 9" id="KW-1133">Transmembrane helix</keyword>
<evidence type="ECO:0000259" key="11">
    <source>
        <dbReference type="Pfam" id="PF16916"/>
    </source>
</evidence>
<feature type="domain" description="Cation efflux protein cytoplasmic" evidence="11">
    <location>
        <begin position="264"/>
        <end position="315"/>
    </location>
</feature>
<feature type="domain" description="Cation efflux protein transmembrane" evidence="10">
    <location>
        <begin position="102"/>
        <end position="203"/>
    </location>
</feature>
<dbReference type="EMBL" id="CALLCH030000012">
    <property type="protein sequence ID" value="CAI4214844.1"/>
    <property type="molecule type" value="Genomic_DNA"/>
</dbReference>
<evidence type="ECO:0000259" key="10">
    <source>
        <dbReference type="Pfam" id="PF01545"/>
    </source>
</evidence>
<reference evidence="12" key="1">
    <citation type="submission" date="2022-11" db="EMBL/GenBank/DDBJ databases">
        <authorList>
            <person name="Scott C."/>
            <person name="Bruce N."/>
        </authorList>
    </citation>
    <scope>NUCLEOTIDE SEQUENCE</scope>
</reference>
<evidence type="ECO:0000256" key="5">
    <source>
        <dbReference type="ARBA" id="ARBA00022833"/>
    </source>
</evidence>
<evidence type="ECO:0000313" key="13">
    <source>
        <dbReference type="Proteomes" id="UP000838763"/>
    </source>
</evidence>
<name>A0A9P1H2J2_9PEZI</name>
<accession>A0A9P1H2J2</accession>
<evidence type="ECO:0000256" key="9">
    <source>
        <dbReference type="SAM" id="Phobius"/>
    </source>
</evidence>
<dbReference type="InterPro" id="IPR058533">
    <property type="entry name" value="Cation_efflux_TM"/>
</dbReference>
<evidence type="ECO:0000256" key="3">
    <source>
        <dbReference type="ARBA" id="ARBA00022448"/>
    </source>
</evidence>
<dbReference type="OrthoDB" id="9944568at2759"/>
<evidence type="ECO:0000313" key="12">
    <source>
        <dbReference type="EMBL" id="CAI4214844.1"/>
    </source>
</evidence>
<feature type="transmembrane region" description="Helical" evidence="9">
    <location>
        <begin position="163"/>
        <end position="182"/>
    </location>
</feature>
<evidence type="ECO:0000256" key="4">
    <source>
        <dbReference type="ARBA" id="ARBA00022692"/>
    </source>
</evidence>
<dbReference type="SUPFAM" id="SSF161111">
    <property type="entry name" value="Cation efflux protein transmembrane domain-like"/>
    <property type="match status" value="1"/>
</dbReference>
<dbReference type="GO" id="GO:0006882">
    <property type="term" value="P:intracellular zinc ion homeostasis"/>
    <property type="evidence" value="ECO:0007669"/>
    <property type="project" value="TreeGrafter"/>
</dbReference>
<dbReference type="PANTHER" id="PTHR45820:SF5">
    <property type="entry name" value="DIFFUSION FACILITATOR FAMILY METAL ION TRANSPORTER, PUTATIVE-RELATED"/>
    <property type="match status" value="1"/>
</dbReference>
<organism evidence="12 13">
    <name type="scientific">Parascedosporium putredinis</name>
    <dbReference type="NCBI Taxonomy" id="1442378"/>
    <lineage>
        <taxon>Eukaryota</taxon>
        <taxon>Fungi</taxon>
        <taxon>Dikarya</taxon>
        <taxon>Ascomycota</taxon>
        <taxon>Pezizomycotina</taxon>
        <taxon>Sordariomycetes</taxon>
        <taxon>Hypocreomycetidae</taxon>
        <taxon>Microascales</taxon>
        <taxon>Microascaceae</taxon>
        <taxon>Parascedosporium</taxon>
    </lineage>
</organism>
<keyword evidence="13" id="KW-1185">Reference proteome</keyword>
<protein>
    <submittedName>
        <fullName evidence="12">Uncharacterized protein</fullName>
    </submittedName>
</protein>
<comment type="similarity">
    <text evidence="2">Belongs to the cation diffusion facilitator (CDF) transporter (TC 2.A.4) family. SLC30A subfamily.</text>
</comment>
<dbReference type="Gene3D" id="1.20.1510.10">
    <property type="entry name" value="Cation efflux protein transmembrane domain"/>
    <property type="match status" value="1"/>
</dbReference>
<dbReference type="PANTHER" id="PTHR45820">
    <property type="entry name" value="FI23527P1"/>
    <property type="match status" value="1"/>
</dbReference>
<gene>
    <name evidence="12" type="ORF">PPNO1_LOCUS4572</name>
</gene>
<evidence type="ECO:0000256" key="7">
    <source>
        <dbReference type="ARBA" id="ARBA00023136"/>
    </source>
</evidence>
<proteinExistence type="inferred from homology"/>
<dbReference type="AlphaFoldDB" id="A0A9P1H2J2"/>
<comment type="subcellular location">
    <subcellularLocation>
        <location evidence="1">Membrane</location>
        <topology evidence="1">Multi-pass membrane protein</topology>
    </subcellularLocation>
</comment>
<evidence type="ECO:0000256" key="6">
    <source>
        <dbReference type="ARBA" id="ARBA00022989"/>
    </source>
</evidence>
<keyword evidence="4 9" id="KW-0812">Transmembrane</keyword>
<keyword evidence="3" id="KW-0813">Transport</keyword>
<dbReference type="Pfam" id="PF01545">
    <property type="entry name" value="Cation_efflux"/>
    <property type="match status" value="1"/>
</dbReference>
<dbReference type="Pfam" id="PF16916">
    <property type="entry name" value="ZT_dimer"/>
    <property type="match status" value="1"/>
</dbReference>
<dbReference type="GO" id="GO:0005385">
    <property type="term" value="F:zinc ion transmembrane transporter activity"/>
    <property type="evidence" value="ECO:0007669"/>
    <property type="project" value="TreeGrafter"/>
</dbReference>
<dbReference type="Proteomes" id="UP000838763">
    <property type="component" value="Unassembled WGS sequence"/>
</dbReference>
<evidence type="ECO:0000256" key="1">
    <source>
        <dbReference type="ARBA" id="ARBA00004141"/>
    </source>
</evidence>
<dbReference type="InterPro" id="IPR027469">
    <property type="entry name" value="Cation_efflux_TMD_sf"/>
</dbReference>
<keyword evidence="5" id="KW-0862">Zinc</keyword>
<evidence type="ECO:0000256" key="8">
    <source>
        <dbReference type="SAM" id="MobiDB-lite"/>
    </source>
</evidence>
<dbReference type="GO" id="GO:0016020">
    <property type="term" value="C:membrane"/>
    <property type="evidence" value="ECO:0007669"/>
    <property type="project" value="UniProtKB-SubCell"/>
</dbReference>
<keyword evidence="7 9" id="KW-0472">Membrane</keyword>
<dbReference type="InterPro" id="IPR027470">
    <property type="entry name" value="Cation_efflux_CTD"/>
</dbReference>
<comment type="caution">
    <text evidence="12">The sequence shown here is derived from an EMBL/GenBank/DDBJ whole genome shotgun (WGS) entry which is preliminary data.</text>
</comment>
<feature type="transmembrane region" description="Helical" evidence="9">
    <location>
        <begin position="100"/>
        <end position="119"/>
    </location>
</feature>
<evidence type="ECO:0000256" key="2">
    <source>
        <dbReference type="ARBA" id="ARBA00008873"/>
    </source>
</evidence>
<feature type="region of interest" description="Disordered" evidence="8">
    <location>
        <begin position="377"/>
        <end position="396"/>
    </location>
</feature>